<dbReference type="EMBL" id="JQDR03017406">
    <property type="protein sequence ID" value="KAA0183853.1"/>
    <property type="molecule type" value="Genomic_DNA"/>
</dbReference>
<dbReference type="PROSITE" id="PS00560">
    <property type="entry name" value="CARBOXYPEPT_SER_HIS"/>
    <property type="match status" value="1"/>
</dbReference>
<name>A0A6A0GQ40_HYAAZ</name>
<comment type="caution">
    <text evidence="7">The sequence shown here is derived from an EMBL/GenBank/DDBJ whole genome shotgun (WGS) entry which is preliminary data.</text>
</comment>
<dbReference type="Gene3D" id="3.40.50.1820">
    <property type="entry name" value="alpha/beta hydrolase"/>
    <property type="match status" value="2"/>
</dbReference>
<reference evidence="7" key="1">
    <citation type="submission" date="2014-08" db="EMBL/GenBank/DDBJ databases">
        <authorList>
            <person name="Murali S."/>
            <person name="Richards S."/>
            <person name="Bandaranaike D."/>
            <person name="Bellair M."/>
            <person name="Blankenburg K."/>
            <person name="Chao H."/>
            <person name="Dinh H."/>
            <person name="Doddapaneni H."/>
            <person name="Dugan-Rocha S."/>
            <person name="Elkadiri S."/>
            <person name="Gnanaolivu R."/>
            <person name="Hughes D."/>
            <person name="Lee S."/>
            <person name="Li M."/>
            <person name="Ming W."/>
            <person name="Munidasa M."/>
            <person name="Muniz J."/>
            <person name="Nguyen L."/>
            <person name="Osuji N."/>
            <person name="Pu L.-L."/>
            <person name="Puazo M."/>
            <person name="Skinner E."/>
            <person name="Qu C."/>
            <person name="Quiroz J."/>
            <person name="Raj R."/>
            <person name="Weissenberger G."/>
            <person name="Xin Y."/>
            <person name="Zou X."/>
            <person name="Han Y."/>
            <person name="Worley K."/>
            <person name="Muzny D."/>
            <person name="Gibbs R."/>
        </authorList>
    </citation>
    <scope>NUCLEOTIDE SEQUENCE</scope>
    <source>
        <strain evidence="7">HAZT.00-mixed</strain>
        <tissue evidence="7">Whole organism</tissue>
    </source>
</reference>
<keyword evidence="5" id="KW-0378">Hydrolase</keyword>
<dbReference type="OrthoDB" id="443318at2759"/>
<keyword evidence="3" id="KW-0645">Protease</keyword>
<dbReference type="SUPFAM" id="SSF53474">
    <property type="entry name" value="alpha/beta-Hydrolases"/>
    <property type="match status" value="1"/>
</dbReference>
<evidence type="ECO:0008006" key="8">
    <source>
        <dbReference type="Google" id="ProtNLM"/>
    </source>
</evidence>
<evidence type="ECO:0000313" key="7">
    <source>
        <dbReference type="EMBL" id="KAA0183853.1"/>
    </source>
</evidence>
<evidence type="ECO:0000256" key="5">
    <source>
        <dbReference type="ARBA" id="ARBA00022801"/>
    </source>
</evidence>
<proteinExistence type="inferred from homology"/>
<dbReference type="InterPro" id="IPR001563">
    <property type="entry name" value="Peptidase_S10"/>
</dbReference>
<dbReference type="AlphaFoldDB" id="A0A6A0GQ40"/>
<gene>
    <name evidence="7" type="ORF">HAZT_HAZT011821</name>
</gene>
<dbReference type="PANTHER" id="PTHR11802">
    <property type="entry name" value="SERINE PROTEASE FAMILY S10 SERINE CARBOXYPEPTIDASE"/>
    <property type="match status" value="1"/>
</dbReference>
<reference evidence="7" key="3">
    <citation type="submission" date="2019-06" db="EMBL/GenBank/DDBJ databases">
        <authorList>
            <person name="Poynton C."/>
            <person name="Hasenbein S."/>
            <person name="Benoit J.B."/>
            <person name="Sepulveda M.S."/>
            <person name="Poelchau M.F."/>
            <person name="Murali S.C."/>
            <person name="Chen S."/>
            <person name="Glastad K.M."/>
            <person name="Werren J.H."/>
            <person name="Vineis J.H."/>
            <person name="Bowen J.L."/>
            <person name="Friedrich M."/>
            <person name="Jones J."/>
            <person name="Robertson H.M."/>
            <person name="Feyereisen R."/>
            <person name="Mechler-Hickson A."/>
            <person name="Mathers N."/>
            <person name="Lee C.E."/>
            <person name="Colbourne J.K."/>
            <person name="Biales A."/>
            <person name="Johnston J.S."/>
            <person name="Wellborn G.A."/>
            <person name="Rosendale A.J."/>
            <person name="Cridge A.G."/>
            <person name="Munoz-Torres M.C."/>
            <person name="Bain P.A."/>
            <person name="Manny A.R."/>
            <person name="Major K.M."/>
            <person name="Lambert F.N."/>
            <person name="Vulpe C.D."/>
            <person name="Tuck P."/>
            <person name="Blalock B.J."/>
            <person name="Lin Y.-Y."/>
            <person name="Smith M.E."/>
            <person name="Ochoa-Acuna H."/>
            <person name="Chen M.-J.M."/>
            <person name="Childers C.P."/>
            <person name="Qu J."/>
            <person name="Dugan S."/>
            <person name="Lee S.L."/>
            <person name="Chao H."/>
            <person name="Dinh H."/>
            <person name="Han Y."/>
            <person name="Doddapaneni H."/>
            <person name="Worley K.C."/>
            <person name="Muzny D.M."/>
            <person name="Gibbs R.A."/>
            <person name="Richards S."/>
        </authorList>
    </citation>
    <scope>NUCLEOTIDE SEQUENCE</scope>
    <source>
        <strain evidence="7">HAZT.00-mixed</strain>
        <tissue evidence="7">Whole organism</tissue>
    </source>
</reference>
<keyword evidence="4" id="KW-0732">Signal</keyword>
<keyword evidence="6" id="KW-0325">Glycoprotein</keyword>
<dbReference type="GO" id="GO:0006508">
    <property type="term" value="P:proteolysis"/>
    <property type="evidence" value="ECO:0007669"/>
    <property type="project" value="UniProtKB-KW"/>
</dbReference>
<dbReference type="InterPro" id="IPR033124">
    <property type="entry name" value="Ser_caboxypep_his_AS"/>
</dbReference>
<dbReference type="Proteomes" id="UP000711488">
    <property type="component" value="Unassembled WGS sequence"/>
</dbReference>
<dbReference type="InterPro" id="IPR029058">
    <property type="entry name" value="AB_hydrolase_fold"/>
</dbReference>
<dbReference type="PANTHER" id="PTHR11802:SF472">
    <property type="entry name" value="SERINE CARBOXYPEPTIDASE CPVL-RELATED"/>
    <property type="match status" value="1"/>
</dbReference>
<evidence type="ECO:0000256" key="3">
    <source>
        <dbReference type="ARBA" id="ARBA00022670"/>
    </source>
</evidence>
<dbReference type="GO" id="GO:0004185">
    <property type="term" value="F:serine-type carboxypeptidase activity"/>
    <property type="evidence" value="ECO:0007669"/>
    <property type="project" value="InterPro"/>
</dbReference>
<reference evidence="7" key="2">
    <citation type="journal article" date="2018" name="Environ. Sci. Technol.">
        <title>The Toxicogenome of Hyalella azteca: A Model for Sediment Ecotoxicology and Evolutionary Toxicology.</title>
        <authorList>
            <person name="Poynton H.C."/>
            <person name="Hasenbein S."/>
            <person name="Benoit J.B."/>
            <person name="Sepulveda M.S."/>
            <person name="Poelchau M.F."/>
            <person name="Hughes D.S.T."/>
            <person name="Murali S.C."/>
            <person name="Chen S."/>
            <person name="Glastad K.M."/>
            <person name="Goodisman M.A.D."/>
            <person name="Werren J.H."/>
            <person name="Vineis J.H."/>
            <person name="Bowen J.L."/>
            <person name="Friedrich M."/>
            <person name="Jones J."/>
            <person name="Robertson H.M."/>
            <person name="Feyereisen R."/>
            <person name="Mechler-Hickson A."/>
            <person name="Mathers N."/>
            <person name="Lee C.E."/>
            <person name="Colbourne J.K."/>
            <person name="Biales A."/>
            <person name="Johnston J.S."/>
            <person name="Wellborn G.A."/>
            <person name="Rosendale A.J."/>
            <person name="Cridge A.G."/>
            <person name="Munoz-Torres M.C."/>
            <person name="Bain P.A."/>
            <person name="Manny A.R."/>
            <person name="Major K.M."/>
            <person name="Lambert F.N."/>
            <person name="Vulpe C.D."/>
            <person name="Tuck P."/>
            <person name="Blalock B.J."/>
            <person name="Lin Y.Y."/>
            <person name="Smith M.E."/>
            <person name="Ochoa-Acuna H."/>
            <person name="Chen M.M."/>
            <person name="Childers C.P."/>
            <person name="Qu J."/>
            <person name="Dugan S."/>
            <person name="Lee S.L."/>
            <person name="Chao H."/>
            <person name="Dinh H."/>
            <person name="Han Y."/>
            <person name="Doddapaneni H."/>
            <person name="Worley K.C."/>
            <person name="Muzny D.M."/>
            <person name="Gibbs R.A."/>
            <person name="Richards S."/>
        </authorList>
    </citation>
    <scope>NUCLEOTIDE SEQUENCE</scope>
    <source>
        <strain evidence="7">HAZT.00-mixed</strain>
        <tissue evidence="7">Whole organism</tissue>
    </source>
</reference>
<sequence>MMSFSFTTKDAGYATNESAVGEGLYSALLQFLTLFPELRKYVPALSYTIHKHNPSADVKINFKGMAIGDGLCDPVTMLDYGDFLYDVGLLDEVQRDLFRKKQVEIRSYIAKGLWQKAFIDMNFFGKYINEAEVRRAIHVGKLAFNDGKAVEQHLINDVMQSVKPWIEEILNQTQYRVMIYNGQLDIIIAYPLTRNFVESLKWRDSDAYLSAPRRIWKVDGDVAGYVKETRNFVEVLVRGAGHMVPYDQPARAYDMINRFTGADAGKTSSSFMD</sequence>
<evidence type="ECO:0000256" key="6">
    <source>
        <dbReference type="ARBA" id="ARBA00023180"/>
    </source>
</evidence>
<organism evidence="7">
    <name type="scientific">Hyalella azteca</name>
    <name type="common">Amphipod</name>
    <dbReference type="NCBI Taxonomy" id="294128"/>
    <lineage>
        <taxon>Eukaryota</taxon>
        <taxon>Metazoa</taxon>
        <taxon>Ecdysozoa</taxon>
        <taxon>Arthropoda</taxon>
        <taxon>Crustacea</taxon>
        <taxon>Multicrustacea</taxon>
        <taxon>Malacostraca</taxon>
        <taxon>Eumalacostraca</taxon>
        <taxon>Peracarida</taxon>
        <taxon>Amphipoda</taxon>
        <taxon>Senticaudata</taxon>
        <taxon>Talitrida</taxon>
        <taxon>Talitroidea</taxon>
        <taxon>Hyalellidae</taxon>
        <taxon>Hyalella</taxon>
    </lineage>
</organism>
<comment type="similarity">
    <text evidence="1">Belongs to the peptidase S10 family.</text>
</comment>
<protein>
    <recommendedName>
        <fullName evidence="8">Carboxypeptidase</fullName>
    </recommendedName>
</protein>
<evidence type="ECO:0000256" key="2">
    <source>
        <dbReference type="ARBA" id="ARBA00022645"/>
    </source>
</evidence>
<evidence type="ECO:0000256" key="4">
    <source>
        <dbReference type="ARBA" id="ARBA00022729"/>
    </source>
</evidence>
<keyword evidence="2" id="KW-0121">Carboxypeptidase</keyword>
<evidence type="ECO:0000256" key="1">
    <source>
        <dbReference type="ARBA" id="ARBA00009431"/>
    </source>
</evidence>
<accession>A0A6A0GQ40</accession>
<dbReference type="Pfam" id="PF00450">
    <property type="entry name" value="Peptidase_S10"/>
    <property type="match status" value="2"/>
</dbReference>